<evidence type="ECO:0000256" key="1">
    <source>
        <dbReference type="SAM" id="Phobius"/>
    </source>
</evidence>
<evidence type="ECO:0000313" key="4">
    <source>
        <dbReference type="Proteomes" id="UP000199228"/>
    </source>
</evidence>
<dbReference type="InterPro" id="IPR035919">
    <property type="entry name" value="EAL_sf"/>
</dbReference>
<evidence type="ECO:0000313" key="3">
    <source>
        <dbReference type="EMBL" id="SDB25226.1"/>
    </source>
</evidence>
<dbReference type="InterPro" id="IPR001633">
    <property type="entry name" value="EAL_dom"/>
</dbReference>
<sequence length="637" mass="74272">MLIQECVARYSIVGDITAMLISVVLMIIIYSNLSFSEDYGLKLHKRAIILVFLASYFNIIYSQLVKFAPDYGVGIYLSRELYHILLNFVFLIFANYVRRLLALTKEKDRKICWISWVATIGGSVLNLISPITHWGLYKADNGMWYETLKLSPFVVTYVFFIVLLAVALIYFKTRLIAQVRLCLCLVEGLCMFIMMVPNSFYRGTFTTITFFFPMLALLIMIHSLPYELETGARYGLALNHYLAKTNHRGKKTMLLVLKLYMENDEKIPQELGHVMYTFYRGSLNRASLFRLGRNTYILGVPDEAPKRDTMECVRELIEQQFPKQYARFQIPYRIMLMECKDFIQGTNELEGVIAYFETKVARNKTLICDDEMMIKLRNVNVIINQLRMIHNNLDLNDERVLCYVQPVKNVVTGEFDTAEALMRLKLPGIGMIYPDRFIPLAEQYGYIHSLGLIMLNKVCRLIRELEEKKIKMERVSINFTMRDLQKEHFVEEVIGIIAQNHVPFDKIAIEITESQTAMDFEVTMDRIDQLREYGIVFYLDDFGTGYTNFERVLRMNLDIVKFDRTLLLSVKEDKNNSFILHHFAEAFEQLDYKILFEGIETDDQEQICRNAHADYLQGYMYSKPMPSDKLAEFILGG</sequence>
<dbReference type="OrthoDB" id="9805474at2"/>
<dbReference type="PROSITE" id="PS50883">
    <property type="entry name" value="EAL"/>
    <property type="match status" value="1"/>
</dbReference>
<feature type="domain" description="EAL" evidence="2">
    <location>
        <begin position="382"/>
        <end position="637"/>
    </location>
</feature>
<keyword evidence="1" id="KW-1133">Transmembrane helix</keyword>
<protein>
    <submittedName>
        <fullName evidence="3">EAL domain, c-di-GMP-specific phosphodiesterase class I (Or its enzymatically inactive variant)</fullName>
    </submittedName>
</protein>
<dbReference type="Proteomes" id="UP000199228">
    <property type="component" value="Unassembled WGS sequence"/>
</dbReference>
<feature type="transmembrane region" description="Helical" evidence="1">
    <location>
        <begin position="113"/>
        <end position="134"/>
    </location>
</feature>
<dbReference type="Gene3D" id="3.20.20.450">
    <property type="entry name" value="EAL domain"/>
    <property type="match status" value="1"/>
</dbReference>
<dbReference type="EMBL" id="FMXR01000013">
    <property type="protein sequence ID" value="SDB25226.1"/>
    <property type="molecule type" value="Genomic_DNA"/>
</dbReference>
<feature type="transmembrane region" description="Helical" evidence="1">
    <location>
        <begin position="47"/>
        <end position="64"/>
    </location>
</feature>
<dbReference type="STRING" id="1732.SAMN02910417_01873"/>
<dbReference type="PANTHER" id="PTHR33121">
    <property type="entry name" value="CYCLIC DI-GMP PHOSPHODIESTERASE PDEF"/>
    <property type="match status" value="1"/>
</dbReference>
<dbReference type="AlphaFoldDB" id="A0A1G6BX60"/>
<reference evidence="3 4" key="1">
    <citation type="submission" date="2016-10" db="EMBL/GenBank/DDBJ databases">
        <authorList>
            <person name="de Groot N.N."/>
        </authorList>
    </citation>
    <scope>NUCLEOTIDE SEQUENCE [LARGE SCALE GENOMIC DNA]</scope>
    <source>
        <strain evidence="3 4">DSM 3217</strain>
    </source>
</reference>
<proteinExistence type="predicted"/>
<dbReference type="SUPFAM" id="SSF141868">
    <property type="entry name" value="EAL domain-like"/>
    <property type="match status" value="1"/>
</dbReference>
<dbReference type="InterPro" id="IPR050706">
    <property type="entry name" value="Cyclic-di-GMP_PDE-like"/>
</dbReference>
<keyword evidence="4" id="KW-1185">Reference proteome</keyword>
<feature type="transmembrane region" description="Helical" evidence="1">
    <location>
        <begin position="203"/>
        <end position="224"/>
    </location>
</feature>
<dbReference type="PANTHER" id="PTHR33121:SF70">
    <property type="entry name" value="SIGNALING PROTEIN YKOW"/>
    <property type="match status" value="1"/>
</dbReference>
<feature type="transmembrane region" description="Helical" evidence="1">
    <location>
        <begin position="84"/>
        <end position="101"/>
    </location>
</feature>
<keyword evidence="1" id="KW-0472">Membrane</keyword>
<gene>
    <name evidence="3" type="ORF">SAMN02910417_01873</name>
</gene>
<organism evidence="3 4">
    <name type="scientific">Eubacterium oxidoreducens</name>
    <dbReference type="NCBI Taxonomy" id="1732"/>
    <lineage>
        <taxon>Bacteria</taxon>
        <taxon>Bacillati</taxon>
        <taxon>Bacillota</taxon>
        <taxon>Clostridia</taxon>
        <taxon>Eubacteriales</taxon>
        <taxon>Eubacteriaceae</taxon>
        <taxon>Eubacterium</taxon>
    </lineage>
</organism>
<feature type="transmembrane region" description="Helical" evidence="1">
    <location>
        <begin position="154"/>
        <end position="171"/>
    </location>
</feature>
<dbReference type="CDD" id="cd01948">
    <property type="entry name" value="EAL"/>
    <property type="match status" value="1"/>
</dbReference>
<dbReference type="SMART" id="SM00052">
    <property type="entry name" value="EAL"/>
    <property type="match status" value="1"/>
</dbReference>
<accession>A0A1G6BX60</accession>
<keyword evidence="1" id="KW-0812">Transmembrane</keyword>
<name>A0A1G6BX60_EUBOX</name>
<feature type="transmembrane region" description="Helical" evidence="1">
    <location>
        <begin position="12"/>
        <end position="35"/>
    </location>
</feature>
<evidence type="ECO:0000259" key="2">
    <source>
        <dbReference type="PROSITE" id="PS50883"/>
    </source>
</evidence>
<dbReference type="GO" id="GO:0071111">
    <property type="term" value="F:cyclic-guanylate-specific phosphodiesterase activity"/>
    <property type="evidence" value="ECO:0007669"/>
    <property type="project" value="InterPro"/>
</dbReference>
<dbReference type="RefSeq" id="WP_090174098.1">
    <property type="nucleotide sequence ID" value="NZ_FMXR01000013.1"/>
</dbReference>
<dbReference type="Pfam" id="PF00563">
    <property type="entry name" value="EAL"/>
    <property type="match status" value="1"/>
</dbReference>